<reference evidence="7 8" key="1">
    <citation type="submission" date="2020-08" db="EMBL/GenBank/DDBJ databases">
        <title>Genomic Encyclopedia of Type Strains, Phase IV (KMG-IV): sequencing the most valuable type-strain genomes for metagenomic binning, comparative biology and taxonomic classification.</title>
        <authorList>
            <person name="Goeker M."/>
        </authorList>
    </citation>
    <scope>NUCLEOTIDE SEQUENCE [LARGE SCALE GENOMIC DNA]</scope>
    <source>
        <strain evidence="7 8">DSM 105434</strain>
    </source>
</reference>
<keyword evidence="5" id="KW-1133">Transmembrane helix</keyword>
<keyword evidence="2 4" id="KW-0479">Metal-binding</keyword>
<evidence type="ECO:0000256" key="5">
    <source>
        <dbReference type="SAM" id="Phobius"/>
    </source>
</evidence>
<dbReference type="InterPro" id="IPR036909">
    <property type="entry name" value="Cyt_c-like_dom_sf"/>
</dbReference>
<keyword evidence="3 4" id="KW-0408">Iron</keyword>
<keyword evidence="5" id="KW-0812">Transmembrane</keyword>
<dbReference type="SUPFAM" id="SSF46626">
    <property type="entry name" value="Cytochrome c"/>
    <property type="match status" value="1"/>
</dbReference>
<dbReference type="Gene3D" id="1.10.760.10">
    <property type="entry name" value="Cytochrome c-like domain"/>
    <property type="match status" value="1"/>
</dbReference>
<sequence>MMNVVPWLLSVLFGLLWWRRRQADRRLRREREVHVVPPLPEVPPPQVVTRTVAVPLSAPAALHEQPLQTVPQEDPNLDIEAAEPGAEHLAPRRRWMGFGAGVLVAFIVVALLSASYNRIPVTPAAWNQSGEIAADGPSALNVLAGADPARAPALFRSYGCISCHVIPGVSGAQGRVGPNLKYLGDHALIAGVLPNTPENLMRWIRIPQTIDPYTGMPTLGVTEPDARDMAAYLRSFQSNP</sequence>
<dbReference type="EMBL" id="JACHFV010000001">
    <property type="protein sequence ID" value="MBB5293335.1"/>
    <property type="molecule type" value="Genomic_DNA"/>
</dbReference>
<dbReference type="Proteomes" id="UP000536909">
    <property type="component" value="Unassembled WGS sequence"/>
</dbReference>
<evidence type="ECO:0000313" key="8">
    <source>
        <dbReference type="Proteomes" id="UP000536909"/>
    </source>
</evidence>
<keyword evidence="1 4" id="KW-0349">Heme</keyword>
<keyword evidence="8" id="KW-1185">Reference proteome</keyword>
<organism evidence="7 8">
    <name type="scientific">Deinococcus metallilatus</name>
    <dbReference type="NCBI Taxonomy" id="1211322"/>
    <lineage>
        <taxon>Bacteria</taxon>
        <taxon>Thermotogati</taxon>
        <taxon>Deinococcota</taxon>
        <taxon>Deinococci</taxon>
        <taxon>Deinococcales</taxon>
        <taxon>Deinococcaceae</taxon>
        <taxon>Deinococcus</taxon>
    </lineage>
</organism>
<name>A0ABR6MPT4_9DEIO</name>
<evidence type="ECO:0000313" key="7">
    <source>
        <dbReference type="EMBL" id="MBB5293335.1"/>
    </source>
</evidence>
<comment type="caution">
    <text evidence="7">The sequence shown here is derived from an EMBL/GenBank/DDBJ whole genome shotgun (WGS) entry which is preliminary data.</text>
</comment>
<feature type="transmembrane region" description="Helical" evidence="5">
    <location>
        <begin position="95"/>
        <end position="114"/>
    </location>
</feature>
<keyword evidence="5" id="KW-0472">Membrane</keyword>
<gene>
    <name evidence="7" type="ORF">HNQ10_000148</name>
</gene>
<evidence type="ECO:0000256" key="3">
    <source>
        <dbReference type="ARBA" id="ARBA00023004"/>
    </source>
</evidence>
<dbReference type="PROSITE" id="PS51007">
    <property type="entry name" value="CYTC"/>
    <property type="match status" value="1"/>
</dbReference>
<evidence type="ECO:0000259" key="6">
    <source>
        <dbReference type="PROSITE" id="PS51007"/>
    </source>
</evidence>
<accession>A0ABR6MPT4</accession>
<evidence type="ECO:0000256" key="2">
    <source>
        <dbReference type="ARBA" id="ARBA00022723"/>
    </source>
</evidence>
<evidence type="ECO:0000256" key="4">
    <source>
        <dbReference type="PROSITE-ProRule" id="PRU00433"/>
    </source>
</evidence>
<evidence type="ECO:0000256" key="1">
    <source>
        <dbReference type="ARBA" id="ARBA00022617"/>
    </source>
</evidence>
<dbReference type="Pfam" id="PF00034">
    <property type="entry name" value="Cytochrom_C"/>
    <property type="match status" value="1"/>
</dbReference>
<feature type="domain" description="Cytochrome c" evidence="6">
    <location>
        <begin position="146"/>
        <end position="237"/>
    </location>
</feature>
<proteinExistence type="predicted"/>
<dbReference type="InterPro" id="IPR009056">
    <property type="entry name" value="Cyt_c-like_dom"/>
</dbReference>
<dbReference type="RefSeq" id="WP_206732976.1">
    <property type="nucleotide sequence ID" value="NZ_BSUI01000012.1"/>
</dbReference>
<protein>
    <submittedName>
        <fullName evidence="7">Cytochrome c1</fullName>
    </submittedName>
</protein>